<comment type="caution">
    <text evidence="1">The sequence shown here is derived from an EMBL/GenBank/DDBJ whole genome shotgun (WGS) entry which is preliminary data.</text>
</comment>
<name>A0A438HXX7_VITVI</name>
<organism evidence="1 2">
    <name type="scientific">Vitis vinifera</name>
    <name type="common">Grape</name>
    <dbReference type="NCBI Taxonomy" id="29760"/>
    <lineage>
        <taxon>Eukaryota</taxon>
        <taxon>Viridiplantae</taxon>
        <taxon>Streptophyta</taxon>
        <taxon>Embryophyta</taxon>
        <taxon>Tracheophyta</taxon>
        <taxon>Spermatophyta</taxon>
        <taxon>Magnoliopsida</taxon>
        <taxon>eudicotyledons</taxon>
        <taxon>Gunneridae</taxon>
        <taxon>Pentapetalae</taxon>
        <taxon>rosids</taxon>
        <taxon>Vitales</taxon>
        <taxon>Vitaceae</taxon>
        <taxon>Viteae</taxon>
        <taxon>Vitis</taxon>
    </lineage>
</organism>
<dbReference type="AlphaFoldDB" id="A0A438HXX7"/>
<sequence>MIVFPKQKCICFLLTSSNIFEEPIWEKEGLWPPCCRSWCQWSSCTSDLPIAGRGCTLFFKFRKYNYYMIGCIMQLLHASISLSGHQH</sequence>
<dbReference type="EMBL" id="QGNW01000165">
    <property type="protein sequence ID" value="RVW89309.1"/>
    <property type="molecule type" value="Genomic_DNA"/>
</dbReference>
<reference evidence="1 2" key="1">
    <citation type="journal article" date="2018" name="PLoS Genet.">
        <title>Population sequencing reveals clonal diversity and ancestral inbreeding in the grapevine cultivar Chardonnay.</title>
        <authorList>
            <person name="Roach M.J."/>
            <person name="Johnson D.L."/>
            <person name="Bohlmann J."/>
            <person name="van Vuuren H.J."/>
            <person name="Jones S.J."/>
            <person name="Pretorius I.S."/>
            <person name="Schmidt S.A."/>
            <person name="Borneman A.R."/>
        </authorList>
    </citation>
    <scope>NUCLEOTIDE SEQUENCE [LARGE SCALE GENOMIC DNA]</scope>
    <source>
        <strain evidence="2">cv. Chardonnay</strain>
        <tissue evidence="1">Leaf</tissue>
    </source>
</reference>
<gene>
    <name evidence="1" type="ORF">CK203_045479</name>
</gene>
<evidence type="ECO:0000313" key="2">
    <source>
        <dbReference type="Proteomes" id="UP000288805"/>
    </source>
</evidence>
<proteinExistence type="predicted"/>
<accession>A0A438HXX7</accession>
<evidence type="ECO:0000313" key="1">
    <source>
        <dbReference type="EMBL" id="RVW89309.1"/>
    </source>
</evidence>
<dbReference type="Proteomes" id="UP000288805">
    <property type="component" value="Unassembled WGS sequence"/>
</dbReference>
<protein>
    <submittedName>
        <fullName evidence="1">Uncharacterized protein</fullName>
    </submittedName>
</protein>